<dbReference type="InterPro" id="IPR029033">
    <property type="entry name" value="His_PPase_superfam"/>
</dbReference>
<dbReference type="OrthoDB" id="354304at2759"/>
<dbReference type="Pfam" id="PF00300">
    <property type="entry name" value="His_Phos_1"/>
    <property type="match status" value="1"/>
</dbReference>
<accession>C4YAF7</accession>
<sequence length="152" mass="16671">MNTARAIAKKQRKPVGPFESTRALRESYMGPLEGLHFQVAIEKYGPNFETMGESDGDLVARVYQSWDQTCKKAVAEKHSNILFCTHGGVVGAFIRHLYNVRGYKLADGIAPEDLRVPFNTSVTIVDLDKISGEGVVRVFGSTEHLSGDSVVA</sequence>
<evidence type="ECO:0000313" key="1">
    <source>
        <dbReference type="EMBL" id="EEQ40967.1"/>
    </source>
</evidence>
<dbReference type="HOGENOM" id="CLU_1722179_0_0_1"/>
<dbReference type="AlphaFoldDB" id="C4YAF7"/>
<dbReference type="GeneID" id="8495513"/>
<dbReference type="SUPFAM" id="SSF53254">
    <property type="entry name" value="Phosphoglycerate mutase-like"/>
    <property type="match status" value="1"/>
</dbReference>
<dbReference type="VEuPathDB" id="FungiDB:CLUG_05095"/>
<proteinExistence type="predicted"/>
<dbReference type="FunCoup" id="C4YAF7">
    <property type="interactions" value="151"/>
</dbReference>
<dbReference type="Proteomes" id="UP000007703">
    <property type="component" value="Unassembled WGS sequence"/>
</dbReference>
<evidence type="ECO:0008006" key="3">
    <source>
        <dbReference type="Google" id="ProtNLM"/>
    </source>
</evidence>
<protein>
    <recommendedName>
        <fullName evidence="3">Phosphoglycerate mutase-like protein</fullName>
    </recommendedName>
</protein>
<reference evidence="1 2" key="1">
    <citation type="journal article" date="2009" name="Nature">
        <title>Evolution of pathogenicity and sexual reproduction in eight Candida genomes.</title>
        <authorList>
            <person name="Butler G."/>
            <person name="Rasmussen M.D."/>
            <person name="Lin M.F."/>
            <person name="Santos M.A."/>
            <person name="Sakthikumar S."/>
            <person name="Munro C.A."/>
            <person name="Rheinbay E."/>
            <person name="Grabherr M."/>
            <person name="Forche A."/>
            <person name="Reedy J.L."/>
            <person name="Agrafioti I."/>
            <person name="Arnaud M.B."/>
            <person name="Bates S."/>
            <person name="Brown A.J."/>
            <person name="Brunke S."/>
            <person name="Costanzo M.C."/>
            <person name="Fitzpatrick D.A."/>
            <person name="de Groot P.W."/>
            <person name="Harris D."/>
            <person name="Hoyer L.L."/>
            <person name="Hube B."/>
            <person name="Klis F.M."/>
            <person name="Kodira C."/>
            <person name="Lennard N."/>
            <person name="Logue M.E."/>
            <person name="Martin R."/>
            <person name="Neiman A.M."/>
            <person name="Nikolaou E."/>
            <person name="Quail M.A."/>
            <person name="Quinn J."/>
            <person name="Santos M.C."/>
            <person name="Schmitzberger F.F."/>
            <person name="Sherlock G."/>
            <person name="Shah P."/>
            <person name="Silverstein K.A."/>
            <person name="Skrzypek M.S."/>
            <person name="Soll D."/>
            <person name="Staggs R."/>
            <person name="Stansfield I."/>
            <person name="Stumpf M.P."/>
            <person name="Sudbery P.E."/>
            <person name="Srikantha T."/>
            <person name="Zeng Q."/>
            <person name="Berman J."/>
            <person name="Berriman M."/>
            <person name="Heitman J."/>
            <person name="Gow N.A."/>
            <person name="Lorenz M.C."/>
            <person name="Birren B.W."/>
            <person name="Kellis M."/>
            <person name="Cuomo C.A."/>
        </authorList>
    </citation>
    <scope>NUCLEOTIDE SEQUENCE [LARGE SCALE GENOMIC DNA]</scope>
    <source>
        <strain evidence="1 2">ATCC 42720</strain>
    </source>
</reference>
<gene>
    <name evidence="1" type="ORF">CLUG_05095</name>
</gene>
<dbReference type="InParanoid" id="C4YAF7"/>
<evidence type="ECO:0000313" key="2">
    <source>
        <dbReference type="Proteomes" id="UP000007703"/>
    </source>
</evidence>
<dbReference type="EMBL" id="CH408081">
    <property type="protein sequence ID" value="EEQ40967.1"/>
    <property type="molecule type" value="Genomic_DNA"/>
</dbReference>
<organism evidence="1 2">
    <name type="scientific">Clavispora lusitaniae (strain ATCC 42720)</name>
    <name type="common">Yeast</name>
    <name type="synonym">Candida lusitaniae</name>
    <dbReference type="NCBI Taxonomy" id="306902"/>
    <lineage>
        <taxon>Eukaryota</taxon>
        <taxon>Fungi</taxon>
        <taxon>Dikarya</taxon>
        <taxon>Ascomycota</taxon>
        <taxon>Saccharomycotina</taxon>
        <taxon>Pichiomycetes</taxon>
        <taxon>Metschnikowiaceae</taxon>
        <taxon>Clavispora</taxon>
    </lineage>
</organism>
<dbReference type="STRING" id="306902.C4YAF7"/>
<dbReference type="Gene3D" id="3.40.50.1240">
    <property type="entry name" value="Phosphoglycerate mutase-like"/>
    <property type="match status" value="1"/>
</dbReference>
<dbReference type="InterPro" id="IPR013078">
    <property type="entry name" value="His_Pase_superF_clade-1"/>
</dbReference>
<dbReference type="KEGG" id="clu:CLUG_05095"/>
<name>C4YAF7_CLAL4</name>